<name>A0A497ZHX7_9RHOB</name>
<gene>
    <name evidence="1" type="ORF">CLV75_2525</name>
</gene>
<dbReference type="EMBL" id="RCCT01000003">
    <property type="protein sequence ID" value="RLK07402.1"/>
    <property type="molecule type" value="Genomic_DNA"/>
</dbReference>
<proteinExistence type="predicted"/>
<keyword evidence="2" id="KW-1185">Reference proteome</keyword>
<dbReference type="SUPFAM" id="SSF103025">
    <property type="entry name" value="Folate-binding domain"/>
    <property type="match status" value="1"/>
</dbReference>
<accession>A0A497ZHX7</accession>
<evidence type="ECO:0000313" key="2">
    <source>
        <dbReference type="Proteomes" id="UP000271700"/>
    </source>
</evidence>
<dbReference type="Proteomes" id="UP000271700">
    <property type="component" value="Unassembled WGS sequence"/>
</dbReference>
<dbReference type="InterPro" id="IPR027266">
    <property type="entry name" value="TrmE/GcvT-like"/>
</dbReference>
<comment type="caution">
    <text evidence="1">The sequence shown here is derived from an EMBL/GenBank/DDBJ whole genome shotgun (WGS) entry which is preliminary data.</text>
</comment>
<protein>
    <submittedName>
        <fullName evidence="1">Sarcosine oxidase subunit gamma</fullName>
    </submittedName>
</protein>
<reference evidence="1 2" key="1">
    <citation type="submission" date="2018-10" db="EMBL/GenBank/DDBJ databases">
        <title>Genomic Encyclopedia of Archaeal and Bacterial Type Strains, Phase II (KMG-II): from individual species to whole genera.</title>
        <authorList>
            <person name="Goeker M."/>
        </authorList>
    </citation>
    <scope>NUCLEOTIDE SEQUENCE [LARGE SCALE GENOMIC DNA]</scope>
    <source>
        <strain evidence="1 2">DSM 29317</strain>
    </source>
</reference>
<dbReference type="OrthoDB" id="7356349at2"/>
<sequence>MHDLIALTALGGADPETCTIGSVTCSEVPDVALASVAARLGREGETHSALAALIGQKAPGIGQFSGQTLIAFWAGPEQWIVEAPFESHEGLAELVKDGTKDAASVSEQTDAWARFDLEGPDVQSVLELLCNLDCRNLATGGAARTSIHHLVCFLLRRSTDFFSIYAPRSSAQSLQHAIVTAMKSAL</sequence>
<dbReference type="AlphaFoldDB" id="A0A497ZHX7"/>
<dbReference type="STRING" id="981384.GCA_000192475_02122"/>
<dbReference type="Gene3D" id="3.30.1360.120">
    <property type="entry name" value="Probable tRNA modification gtpase trme, domain 1"/>
    <property type="match status" value="1"/>
</dbReference>
<organism evidence="1 2">
    <name type="scientific">Ruegeria conchae</name>
    <dbReference type="NCBI Taxonomy" id="981384"/>
    <lineage>
        <taxon>Bacteria</taxon>
        <taxon>Pseudomonadati</taxon>
        <taxon>Pseudomonadota</taxon>
        <taxon>Alphaproteobacteria</taxon>
        <taxon>Rhodobacterales</taxon>
        <taxon>Roseobacteraceae</taxon>
        <taxon>Ruegeria</taxon>
    </lineage>
</organism>
<dbReference type="RefSeq" id="WP_010441274.1">
    <property type="nucleotide sequence ID" value="NZ_AEYW01000012.1"/>
</dbReference>
<evidence type="ECO:0000313" key="1">
    <source>
        <dbReference type="EMBL" id="RLK07402.1"/>
    </source>
</evidence>